<evidence type="ECO:0000256" key="2">
    <source>
        <dbReference type="ARBA" id="ARBA00022741"/>
    </source>
</evidence>
<proteinExistence type="evidence at transcript level"/>
<keyword evidence="4" id="KW-0346">Stress response</keyword>
<sequence>MAAAVDRYLFVAAIDFGTTYSGYAFSSKDAFEEDPLKISTNSWNSGSDLSYKAPTALLLTPKKEFKSFGYTAETDYTQMAEDGADLSKHYYFHRFKMLLHNNKNLGKKTKITDETGKSFPAFDVFVHSIRYLKDHVFHAIKNSFTDLLEKDMKYVLTVPAIWNDNAKQFMREAAAEAGIKGTQLMIALEPEAASIYCQTLPSETVYNRTFLKAANSGSTYMVVDLGGGTADITVHQRQGDRTLKELLPATGGALGGKSVDDEFWRFLGQVVGEKNLALMKKESMEDYIDLSRQFETKKREITVEGERNVLFTLPVTLLDIIKRDKQRQTIEKAIQISPFSHTVELKRKKLSINVGQFRGLFSKTINGILSHMETILYKHKFKHIQHILMVGGFSECLLLQSAIRKRLNQKVIVVPDEAGLAVLKGAVLFGHTPRAISCRVARYSYGTQSWPTFNPNVHPEKKRVVINGVSRCKDVFFKFIEANQELVPGHRESQVFQPLNLTENFLECTVYASPLVDPMFTDEDDCIVLGVLRIPLNPKRKKNLKIEETLIFGETELAVQARDIETEEIYETQFNLLKDGT</sequence>
<dbReference type="InterPro" id="IPR043129">
    <property type="entry name" value="ATPase_NBD"/>
</dbReference>
<organism evidence="4">
    <name type="scientific">Mizuhopecten yessoensis</name>
    <name type="common">Japanese scallop</name>
    <name type="synonym">Patinopecten yessoensis</name>
    <dbReference type="NCBI Taxonomy" id="6573"/>
    <lineage>
        <taxon>Eukaryota</taxon>
        <taxon>Metazoa</taxon>
        <taxon>Spiralia</taxon>
        <taxon>Lophotrochozoa</taxon>
        <taxon>Mollusca</taxon>
        <taxon>Bivalvia</taxon>
        <taxon>Autobranchia</taxon>
        <taxon>Pteriomorphia</taxon>
        <taxon>Pectinida</taxon>
        <taxon>Pectinoidea</taxon>
        <taxon>Pectinidae</taxon>
        <taxon>Mizuhopecten</taxon>
    </lineage>
</organism>
<dbReference type="PANTHER" id="PTHR14187">
    <property type="entry name" value="ALPHA KINASE/ELONGATION FACTOR 2 KINASE"/>
    <property type="match status" value="1"/>
</dbReference>
<dbReference type="SUPFAM" id="SSF53067">
    <property type="entry name" value="Actin-like ATPase domain"/>
    <property type="match status" value="2"/>
</dbReference>
<name>A0A1C9U314_MIZYE</name>
<gene>
    <name evidence="5" type="ORF">KP79_PYT12184</name>
</gene>
<dbReference type="GO" id="GO:0005524">
    <property type="term" value="F:ATP binding"/>
    <property type="evidence" value="ECO:0007669"/>
    <property type="project" value="UniProtKB-KW"/>
</dbReference>
<keyword evidence="6" id="KW-1185">Reference proteome</keyword>
<dbReference type="EMBL" id="KX085122">
    <property type="protein sequence ID" value="AOR17379.1"/>
    <property type="molecule type" value="mRNA"/>
</dbReference>
<dbReference type="AlphaFoldDB" id="A0A1C9U314"/>
<dbReference type="GO" id="GO:0140662">
    <property type="term" value="F:ATP-dependent protein folding chaperone"/>
    <property type="evidence" value="ECO:0007669"/>
    <property type="project" value="InterPro"/>
</dbReference>
<evidence type="ECO:0000256" key="3">
    <source>
        <dbReference type="ARBA" id="ARBA00022840"/>
    </source>
</evidence>
<protein>
    <submittedName>
        <fullName evidence="4 5">Heat shock 70 kDa protein</fullName>
    </submittedName>
</protein>
<dbReference type="OrthoDB" id="2963168at2759"/>
<dbReference type="Pfam" id="PF00012">
    <property type="entry name" value="HSP70"/>
    <property type="match status" value="1"/>
</dbReference>
<comment type="similarity">
    <text evidence="1">Belongs to the heat shock protein 70 family.</text>
</comment>
<dbReference type="Proteomes" id="UP000242188">
    <property type="component" value="Unassembled WGS sequence"/>
</dbReference>
<evidence type="ECO:0000313" key="4">
    <source>
        <dbReference type="EMBL" id="AOR17379.1"/>
    </source>
</evidence>
<dbReference type="CDD" id="cd10229">
    <property type="entry name" value="ASKHA_NBD_HSP70_HSPA12"/>
    <property type="match status" value="1"/>
</dbReference>
<dbReference type="Gene3D" id="3.30.420.40">
    <property type="match status" value="2"/>
</dbReference>
<reference evidence="4" key="1">
    <citation type="journal article" date="2016" name="Fish Shellfish Immunol.">
        <title>Hsp70 gene expansions in the scallop (Patinopecten yessoensis) genome and their expression regulation after exposure to the toxic dinoflagellate Alexandrium catenella.</title>
        <authorList>
            <person name="Cheng J."/>
            <person name="Xun X."/>
            <person name="Kong Y."/>
            <person name="Wang S."/>
            <person name="Yang Z."/>
            <person name="Li Y."/>
            <person name="Kong D."/>
            <person name="Wang S."/>
            <person name="Zhang L."/>
            <person name="Hu X."/>
            <person name="Bao Z."/>
        </authorList>
    </citation>
    <scope>NUCLEOTIDE SEQUENCE</scope>
    <source>
        <strain evidence="4">PYE.11125.37.HSPA12</strain>
    </source>
</reference>
<evidence type="ECO:0000313" key="5">
    <source>
        <dbReference type="EMBL" id="OWF38508.1"/>
    </source>
</evidence>
<dbReference type="InterPro" id="IPR013126">
    <property type="entry name" value="Hsp_70_fam"/>
</dbReference>
<keyword evidence="3" id="KW-0067">ATP-binding</keyword>
<evidence type="ECO:0000256" key="1">
    <source>
        <dbReference type="ARBA" id="ARBA00007381"/>
    </source>
</evidence>
<keyword evidence="2" id="KW-0547">Nucleotide-binding</keyword>
<dbReference type="EMBL" id="NEDP02005565">
    <property type="protein sequence ID" value="OWF38508.1"/>
    <property type="molecule type" value="Genomic_DNA"/>
</dbReference>
<evidence type="ECO:0000313" key="6">
    <source>
        <dbReference type="Proteomes" id="UP000242188"/>
    </source>
</evidence>
<dbReference type="STRING" id="6573.A0A1C9U314"/>
<dbReference type="PANTHER" id="PTHR14187:SF5">
    <property type="entry name" value="HEAT SHOCK 70 KDA PROTEIN 12A"/>
    <property type="match status" value="1"/>
</dbReference>
<accession>A0A1C9U314</accession>
<reference evidence="5 6" key="2">
    <citation type="journal article" date="2017" name="Nat. Ecol. Evol.">
        <title>Scallop genome provides insights into evolution of bilaterian karyotype and development.</title>
        <authorList>
            <person name="Wang S."/>
            <person name="Zhang J."/>
            <person name="Jiao W."/>
            <person name="Li J."/>
            <person name="Xun X."/>
            <person name="Sun Y."/>
            <person name="Guo X."/>
            <person name="Huan P."/>
            <person name="Dong B."/>
            <person name="Zhang L."/>
            <person name="Hu X."/>
            <person name="Sun X."/>
            <person name="Wang J."/>
            <person name="Zhao C."/>
            <person name="Wang Y."/>
            <person name="Wang D."/>
            <person name="Huang X."/>
            <person name="Wang R."/>
            <person name="Lv J."/>
            <person name="Li Y."/>
            <person name="Zhang Z."/>
            <person name="Liu B."/>
            <person name="Lu W."/>
            <person name="Hui Y."/>
            <person name="Liang J."/>
            <person name="Zhou Z."/>
            <person name="Hou R."/>
            <person name="Li X."/>
            <person name="Liu Y."/>
            <person name="Li H."/>
            <person name="Ning X."/>
            <person name="Lin Y."/>
            <person name="Zhao L."/>
            <person name="Xing Q."/>
            <person name="Dou J."/>
            <person name="Li Y."/>
            <person name="Mao J."/>
            <person name="Guo H."/>
            <person name="Dou H."/>
            <person name="Li T."/>
            <person name="Mu C."/>
            <person name="Jiang W."/>
            <person name="Fu Q."/>
            <person name="Fu X."/>
            <person name="Miao Y."/>
            <person name="Liu J."/>
            <person name="Yu Q."/>
            <person name="Li R."/>
            <person name="Liao H."/>
            <person name="Li X."/>
            <person name="Kong Y."/>
            <person name="Jiang Z."/>
            <person name="Chourrout D."/>
            <person name="Li R."/>
            <person name="Bao Z."/>
        </authorList>
    </citation>
    <scope>NUCLEOTIDE SEQUENCE [LARGE SCALE GENOMIC DNA]</scope>
    <source>
        <strain evidence="5 6">PY_sf001</strain>
    </source>
</reference>